<gene>
    <name evidence="1" type="ORF">WN72_33550</name>
</gene>
<evidence type="ECO:0000313" key="2">
    <source>
        <dbReference type="Proteomes" id="UP000594015"/>
    </source>
</evidence>
<sequence>MARLFPPGTVVPAFSVFGQLCLQLLDDGSLSAGQAVQVLRNCRGRRDSPSGIIGERFRITIVVNRA</sequence>
<dbReference type="KEGG" id="barh:WN72_33550"/>
<protein>
    <submittedName>
        <fullName evidence="1">Uncharacterized protein</fullName>
    </submittedName>
</protein>
<dbReference type="Proteomes" id="UP000594015">
    <property type="component" value="Chromosome"/>
</dbReference>
<name>A0AAE7NRI0_9BRAD</name>
<organism evidence="1 2">
    <name type="scientific">Bradyrhizobium arachidis</name>
    <dbReference type="NCBI Taxonomy" id="858423"/>
    <lineage>
        <taxon>Bacteria</taxon>
        <taxon>Pseudomonadati</taxon>
        <taxon>Pseudomonadota</taxon>
        <taxon>Alphaproteobacteria</taxon>
        <taxon>Hyphomicrobiales</taxon>
        <taxon>Nitrobacteraceae</taxon>
        <taxon>Bradyrhizobium</taxon>
    </lineage>
</organism>
<dbReference type="AlphaFoldDB" id="A0AAE7NRI0"/>
<proteinExistence type="predicted"/>
<dbReference type="EMBL" id="CP030050">
    <property type="protein sequence ID" value="QOZ70679.1"/>
    <property type="molecule type" value="Genomic_DNA"/>
</dbReference>
<accession>A0AAE7NRI0</accession>
<reference evidence="1 2" key="1">
    <citation type="submission" date="2018-06" db="EMBL/GenBank/DDBJ databases">
        <title>Comparative genomics of Bradyrhizobium nodulating Arachidis hypogaea.</title>
        <authorList>
            <person name="Li Y."/>
        </authorList>
    </citation>
    <scope>NUCLEOTIDE SEQUENCE [LARGE SCALE GENOMIC DNA]</scope>
    <source>
        <strain evidence="1 2">CCBAU 051107</strain>
    </source>
</reference>
<evidence type="ECO:0000313" key="1">
    <source>
        <dbReference type="EMBL" id="QOZ70679.1"/>
    </source>
</evidence>